<reference evidence="1 2" key="1">
    <citation type="submission" date="2015-07" db="EMBL/GenBank/DDBJ databases">
        <title>The genome of Eufriesea mexicana.</title>
        <authorList>
            <person name="Pan H."/>
            <person name="Kapheim K."/>
        </authorList>
    </citation>
    <scope>NUCLEOTIDE SEQUENCE [LARGE SCALE GENOMIC DNA]</scope>
    <source>
        <strain evidence="1">0111107269</strain>
        <tissue evidence="1">Whole body</tissue>
    </source>
</reference>
<accession>A0A310SG93</accession>
<sequence>MDCCDLVDEEVTDLIDVEDSITDLVCTLCTDFIVETDLDSAETFIDCSTRLSAFSFTAQRYQFRLILRTKDD</sequence>
<keyword evidence="2" id="KW-1185">Reference proteome</keyword>
<dbReference type="EMBL" id="KQ760243">
    <property type="protein sequence ID" value="OAD61267.1"/>
    <property type="molecule type" value="Genomic_DNA"/>
</dbReference>
<gene>
    <name evidence="1" type="ORF">WN48_02583</name>
</gene>
<dbReference type="AlphaFoldDB" id="A0A310SG93"/>
<organism evidence="1 2">
    <name type="scientific">Eufriesea mexicana</name>
    <dbReference type="NCBI Taxonomy" id="516756"/>
    <lineage>
        <taxon>Eukaryota</taxon>
        <taxon>Metazoa</taxon>
        <taxon>Ecdysozoa</taxon>
        <taxon>Arthropoda</taxon>
        <taxon>Hexapoda</taxon>
        <taxon>Insecta</taxon>
        <taxon>Pterygota</taxon>
        <taxon>Neoptera</taxon>
        <taxon>Endopterygota</taxon>
        <taxon>Hymenoptera</taxon>
        <taxon>Apocrita</taxon>
        <taxon>Aculeata</taxon>
        <taxon>Apoidea</taxon>
        <taxon>Anthophila</taxon>
        <taxon>Apidae</taxon>
        <taxon>Eufriesea</taxon>
    </lineage>
</organism>
<name>A0A310SG93_9HYME</name>
<evidence type="ECO:0000313" key="2">
    <source>
        <dbReference type="Proteomes" id="UP000250275"/>
    </source>
</evidence>
<proteinExistence type="predicted"/>
<evidence type="ECO:0000313" key="1">
    <source>
        <dbReference type="EMBL" id="OAD61267.1"/>
    </source>
</evidence>
<protein>
    <submittedName>
        <fullName evidence="1">Uncharacterized protein</fullName>
    </submittedName>
</protein>
<dbReference type="Proteomes" id="UP000250275">
    <property type="component" value="Unassembled WGS sequence"/>
</dbReference>